<comment type="caution">
    <text evidence="1">The sequence shown here is derived from an EMBL/GenBank/DDBJ whole genome shotgun (WGS) entry which is preliminary data.</text>
</comment>
<reference evidence="1 2" key="1">
    <citation type="submission" date="2014-07" db="EMBL/GenBank/DDBJ databases">
        <authorList>
            <person name="McCorrison J."/>
            <person name="Sanka R."/>
            <person name="Torralba M."/>
            <person name="Gillis M."/>
            <person name="Haft D.H."/>
            <person name="Methe B."/>
            <person name="Sutton G."/>
            <person name="Nelson K.E."/>
        </authorList>
    </citation>
    <scope>NUCLEOTIDE SEQUENCE [LARGE SCALE GENOMIC DNA]</scope>
    <source>
        <strain evidence="1 2">S9-PR14</strain>
    </source>
</reference>
<evidence type="ECO:0000313" key="1">
    <source>
        <dbReference type="EMBL" id="KGI21379.1"/>
    </source>
</evidence>
<organism evidence="1 2">
    <name type="scientific">Hoylesella timonensis S9-PR14</name>
    <dbReference type="NCBI Taxonomy" id="1401062"/>
    <lineage>
        <taxon>Bacteria</taxon>
        <taxon>Pseudomonadati</taxon>
        <taxon>Bacteroidota</taxon>
        <taxon>Bacteroidia</taxon>
        <taxon>Bacteroidales</taxon>
        <taxon>Prevotellaceae</taxon>
        <taxon>Hoylesella</taxon>
    </lineage>
</organism>
<dbReference type="EMBL" id="JRPQ01000155">
    <property type="protein sequence ID" value="KGI21379.1"/>
    <property type="molecule type" value="Genomic_DNA"/>
</dbReference>
<dbReference type="AlphaFoldDB" id="A0A098YPY0"/>
<dbReference type="Proteomes" id="UP000029723">
    <property type="component" value="Unassembled WGS sequence"/>
</dbReference>
<accession>A0A098YPY0</accession>
<evidence type="ECO:0008006" key="3">
    <source>
        <dbReference type="Google" id="ProtNLM"/>
    </source>
</evidence>
<protein>
    <recommendedName>
        <fullName evidence="3">Outer membrane protein beta-barrel domain-containing protein</fullName>
    </recommendedName>
</protein>
<gene>
    <name evidence="1" type="ORF">HMPREF9304_10560</name>
</gene>
<sequence length="198" mass="22945">MGIRLGVQAQETPQKGYPYERTELSVGIALHNSYGNEYDSNYPSPLLNRETPMDDYHAGKFYIDEMKSSPTVWVNIFHHISKHWAVGLQGCYGYSMCQRYRSLTAQKDGKLDLHDFIALWSLRYYYCIHQKYSFYSGISLGFNKLLYKHYDASEYSAKTHMIKDATIFGFLVGTKFYGFSEITTNVRGLLRAGVGYRW</sequence>
<name>A0A098YPY0_9BACT</name>
<evidence type="ECO:0000313" key="2">
    <source>
        <dbReference type="Proteomes" id="UP000029723"/>
    </source>
</evidence>
<proteinExistence type="predicted"/>